<evidence type="ECO:0000256" key="1">
    <source>
        <dbReference type="SAM" id="SignalP"/>
    </source>
</evidence>
<sequence length="179" mass="18995">MKNIFKITTVSALVMLSANAMAVDATQDFTWTGTVPADVTSGIKIKDLSSSTTLDSGVFELTKVDDFSTGKGKFNIVSPSILSFDVVTDDASENHVDYYYTLTDFVYSSSDGLANGANISSVYLTGVDLMADGAPLQEDVKSPVAATSPTDLTLDGYGTFSYGVEYSIQATMLITDQAI</sequence>
<dbReference type="Proteomes" id="UP000189545">
    <property type="component" value="Chromosome"/>
</dbReference>
<proteinExistence type="predicted"/>
<evidence type="ECO:0000313" key="2">
    <source>
        <dbReference type="EMBL" id="AQS39068.1"/>
    </source>
</evidence>
<organism evidence="2 3">
    <name type="scientific">Shewanella psychrophila</name>
    <dbReference type="NCBI Taxonomy" id="225848"/>
    <lineage>
        <taxon>Bacteria</taxon>
        <taxon>Pseudomonadati</taxon>
        <taxon>Pseudomonadota</taxon>
        <taxon>Gammaproteobacteria</taxon>
        <taxon>Alteromonadales</taxon>
        <taxon>Shewanellaceae</taxon>
        <taxon>Shewanella</taxon>
    </lineage>
</organism>
<dbReference type="AlphaFoldDB" id="A0A1S6HUH5"/>
<dbReference type="OrthoDB" id="6275496at2"/>
<dbReference type="STRING" id="225848.Sps_03953"/>
<name>A0A1S6HUH5_9GAMM</name>
<feature type="signal peptide" evidence="1">
    <location>
        <begin position="1"/>
        <end position="22"/>
    </location>
</feature>
<dbReference type="KEGG" id="spsw:Sps_03953"/>
<protein>
    <recommendedName>
        <fullName evidence="4">Common pilus major fimbrillin subunit EcpA</fullName>
    </recommendedName>
</protein>
<accession>A0A1S6HUH5</accession>
<evidence type="ECO:0000313" key="3">
    <source>
        <dbReference type="Proteomes" id="UP000189545"/>
    </source>
</evidence>
<dbReference type="RefSeq" id="WP_077754031.1">
    <property type="nucleotide sequence ID" value="NZ_CP014782.1"/>
</dbReference>
<keyword evidence="1" id="KW-0732">Signal</keyword>
<gene>
    <name evidence="2" type="ORF">Sps_03953</name>
</gene>
<dbReference type="EMBL" id="CP014782">
    <property type="protein sequence ID" value="AQS39068.1"/>
    <property type="molecule type" value="Genomic_DNA"/>
</dbReference>
<reference evidence="2 3" key="1">
    <citation type="submission" date="2016-03" db="EMBL/GenBank/DDBJ databases">
        <title>Complete genome sequence of Shewanella psychrophila WP2, a deep sea bacterium isolated from west Pacific sediment.</title>
        <authorList>
            <person name="Xu G."/>
            <person name="Jian H."/>
        </authorList>
    </citation>
    <scope>NUCLEOTIDE SEQUENCE [LARGE SCALE GENOMIC DNA]</scope>
    <source>
        <strain evidence="2 3">WP2</strain>
    </source>
</reference>
<evidence type="ECO:0008006" key="4">
    <source>
        <dbReference type="Google" id="ProtNLM"/>
    </source>
</evidence>
<keyword evidence="3" id="KW-1185">Reference proteome</keyword>
<feature type="chain" id="PRO_5013317812" description="Common pilus major fimbrillin subunit EcpA" evidence="1">
    <location>
        <begin position="23"/>
        <end position="179"/>
    </location>
</feature>